<protein>
    <submittedName>
        <fullName evidence="2">Uncharacterized protein</fullName>
    </submittedName>
</protein>
<dbReference type="EMBL" id="ML736794">
    <property type="protein sequence ID" value="KAE8401947.1"/>
    <property type="molecule type" value="Genomic_DNA"/>
</dbReference>
<gene>
    <name evidence="2" type="ORF">BDV37DRAFT_253676</name>
</gene>
<dbReference type="RefSeq" id="XP_031939266.1">
    <property type="nucleotide sequence ID" value="XM_032082562.1"/>
</dbReference>
<dbReference type="AlphaFoldDB" id="A0A5N7D6Y5"/>
<evidence type="ECO:0000313" key="3">
    <source>
        <dbReference type="Proteomes" id="UP000325579"/>
    </source>
</evidence>
<feature type="compositionally biased region" description="Low complexity" evidence="1">
    <location>
        <begin position="16"/>
        <end position="36"/>
    </location>
</feature>
<evidence type="ECO:0000313" key="2">
    <source>
        <dbReference type="EMBL" id="KAE8401947.1"/>
    </source>
</evidence>
<name>A0A5N7D6Y5_9EURO</name>
<sequence>MRNRTDRLPPIPPPSTTQGPTTLPRAPRATTTTKAADTLRRTTVHPRNRDTTALRRRRVNNPCTTRRSKGTRSRGTTPMTAAAAAAPRAVVSAPVSWLRWPVVVVWTFCFRLRRLACRFYAAAVATWFSFRLLAPEWSWFRSWCTGYLSLLVQLRMVRLLHF</sequence>
<keyword evidence="3" id="KW-1185">Reference proteome</keyword>
<organism evidence="2 3">
    <name type="scientific">Aspergillus pseudonomiae</name>
    <dbReference type="NCBI Taxonomy" id="1506151"/>
    <lineage>
        <taxon>Eukaryota</taxon>
        <taxon>Fungi</taxon>
        <taxon>Dikarya</taxon>
        <taxon>Ascomycota</taxon>
        <taxon>Pezizomycotina</taxon>
        <taxon>Eurotiomycetes</taxon>
        <taxon>Eurotiomycetidae</taxon>
        <taxon>Eurotiales</taxon>
        <taxon>Aspergillaceae</taxon>
        <taxon>Aspergillus</taxon>
        <taxon>Aspergillus subgen. Circumdati</taxon>
    </lineage>
</organism>
<dbReference type="Proteomes" id="UP000325579">
    <property type="component" value="Unassembled WGS sequence"/>
</dbReference>
<feature type="region of interest" description="Disordered" evidence="1">
    <location>
        <begin position="1"/>
        <end position="80"/>
    </location>
</feature>
<accession>A0A5N7D6Y5</accession>
<reference evidence="2 3" key="1">
    <citation type="submission" date="2019-04" db="EMBL/GenBank/DDBJ databases">
        <authorList>
            <consortium name="DOE Joint Genome Institute"/>
            <person name="Mondo S."/>
            <person name="Kjaerbolling I."/>
            <person name="Vesth T."/>
            <person name="Frisvad J.C."/>
            <person name="Nybo J.L."/>
            <person name="Theobald S."/>
            <person name="Kildgaard S."/>
            <person name="Isbrandt T."/>
            <person name="Kuo A."/>
            <person name="Sato A."/>
            <person name="Lyhne E.K."/>
            <person name="Kogle M.E."/>
            <person name="Wiebenga A."/>
            <person name="Kun R.S."/>
            <person name="Lubbers R.J."/>
            <person name="Makela M.R."/>
            <person name="Barry K."/>
            <person name="Chovatia M."/>
            <person name="Clum A."/>
            <person name="Daum C."/>
            <person name="Haridas S."/>
            <person name="He G."/>
            <person name="LaButti K."/>
            <person name="Lipzen A."/>
            <person name="Riley R."/>
            <person name="Salamov A."/>
            <person name="Simmons B.A."/>
            <person name="Magnuson J.K."/>
            <person name="Henrissat B."/>
            <person name="Mortensen U.H."/>
            <person name="Larsen T.O."/>
            <person name="Devries R.P."/>
            <person name="Grigoriev I.V."/>
            <person name="Machida M."/>
            <person name="Baker S.E."/>
            <person name="Andersen M.R."/>
            <person name="Cantor M.N."/>
            <person name="Hua S.X."/>
        </authorList>
    </citation>
    <scope>NUCLEOTIDE SEQUENCE [LARGE SCALE GENOMIC DNA]</scope>
    <source>
        <strain evidence="2 3">CBS 119388</strain>
    </source>
</reference>
<proteinExistence type="predicted"/>
<evidence type="ECO:0000256" key="1">
    <source>
        <dbReference type="SAM" id="MobiDB-lite"/>
    </source>
</evidence>
<dbReference type="GeneID" id="43667253"/>